<dbReference type="InterPro" id="IPR006311">
    <property type="entry name" value="TAT_signal"/>
</dbReference>
<dbReference type="AlphaFoldDB" id="A0A512NKR7"/>
<evidence type="ECO:0000256" key="3">
    <source>
        <dbReference type="ARBA" id="ARBA00023002"/>
    </source>
</evidence>
<reference evidence="8 9" key="1">
    <citation type="submission" date="2019-07" db="EMBL/GenBank/DDBJ databases">
        <title>Whole genome shotgun sequence of Reyranella soli NBRC 108950.</title>
        <authorList>
            <person name="Hosoyama A."/>
            <person name="Uohara A."/>
            <person name="Ohji S."/>
            <person name="Ichikawa N."/>
        </authorList>
    </citation>
    <scope>NUCLEOTIDE SEQUENCE [LARGE SCALE GENOMIC DNA]</scope>
    <source>
        <strain evidence="8 9">NBRC 108950</strain>
    </source>
</reference>
<comment type="caution">
    <text evidence="8">The sequence shown here is derived from an EMBL/GenBank/DDBJ whole genome shotgun (WGS) entry which is preliminary data.</text>
</comment>
<feature type="binding site" evidence="5">
    <location>
        <position position="245"/>
    </location>
    <ligand>
        <name>Fe cation</name>
        <dbReference type="ChEBI" id="CHEBI:24875"/>
        <note>catalytic</note>
    </ligand>
</feature>
<dbReference type="GO" id="GO:0016121">
    <property type="term" value="P:carotene catabolic process"/>
    <property type="evidence" value="ECO:0007669"/>
    <property type="project" value="TreeGrafter"/>
</dbReference>
<evidence type="ECO:0000256" key="2">
    <source>
        <dbReference type="ARBA" id="ARBA00022723"/>
    </source>
</evidence>
<keyword evidence="4 5" id="KW-0408">Iron</keyword>
<accession>A0A512NKR7</accession>
<keyword evidence="2 5" id="KW-0479">Metal-binding</keyword>
<protein>
    <recommendedName>
        <fullName evidence="6">Dioxygenase</fullName>
        <ecNumber evidence="6">1.13.11.-</ecNumber>
    </recommendedName>
</protein>
<sequence>MPYSRRDLLMLAGHLGLAGAVLPRRALAAPDRPISFLEAGFAPVHDELDVKDLIVRGEVPRQIAGAYLRNGPNPAYPPISYTYPFDGDGMVHAVTFADGKASYRNRFVTTAGLRADRRAGRTIYGSLLAPVPPDARFVPPDGDPSPIKNVANTNVVRHAGRILTIYESNLPYEITSTLETKGRYDFAGKLSGGMTAHPKIDPASGEMLMFRYSLRPPFLVYRVVDPSGAIVCDVSIETGASFMVHDFSFTTNHVVFFLCPVVLDLAAARAGEPLLSWQPERGTRIAVMRRDGTGDVKWFTDDAFFVFHFMNAHEAQGRITVDYVQHGAFFTAPGAPPCLWRAVLDLGAGSIKRTQLDDRESEFPRVDPAQEGLANRYGWLPVRLKGNHPGTFGAIVRYDLQAGRSAVHEFGPDREVGEPVFVPRPDPRPGGRSEGDGWIMTYVYDRTTDGSVLAILDAVDIDKPPVAEIVMPRRVPHGLHGNWLPA</sequence>
<evidence type="ECO:0000256" key="7">
    <source>
        <dbReference type="SAM" id="MobiDB-lite"/>
    </source>
</evidence>
<dbReference type="PROSITE" id="PS51318">
    <property type="entry name" value="TAT"/>
    <property type="match status" value="1"/>
</dbReference>
<dbReference type="PANTHER" id="PTHR10543">
    <property type="entry name" value="BETA-CAROTENE DIOXYGENASE"/>
    <property type="match status" value="1"/>
</dbReference>
<feature type="region of interest" description="Disordered" evidence="7">
    <location>
        <begin position="414"/>
        <end position="435"/>
    </location>
</feature>
<comment type="similarity">
    <text evidence="1 6">Belongs to the carotenoid oxygenase family.</text>
</comment>
<evidence type="ECO:0000256" key="5">
    <source>
        <dbReference type="PIRSR" id="PIRSR604294-1"/>
    </source>
</evidence>
<name>A0A512NKR7_9HYPH</name>
<comment type="cofactor">
    <cofactor evidence="5 6">
        <name>Fe(2+)</name>
        <dbReference type="ChEBI" id="CHEBI:29033"/>
    </cofactor>
    <text evidence="5 6">Binds 1 Fe(2+) ion per subunit.</text>
</comment>
<dbReference type="InterPro" id="IPR004294">
    <property type="entry name" value="Carotenoid_Oase"/>
</dbReference>
<organism evidence="8 9">
    <name type="scientific">Reyranella soli</name>
    <dbReference type="NCBI Taxonomy" id="1230389"/>
    <lineage>
        <taxon>Bacteria</taxon>
        <taxon>Pseudomonadati</taxon>
        <taxon>Pseudomonadota</taxon>
        <taxon>Alphaproteobacteria</taxon>
        <taxon>Hyphomicrobiales</taxon>
        <taxon>Reyranellaceae</taxon>
        <taxon>Reyranella</taxon>
    </lineage>
</organism>
<dbReference type="EMBL" id="BKAJ01000133">
    <property type="protein sequence ID" value="GEP59544.1"/>
    <property type="molecule type" value="Genomic_DNA"/>
</dbReference>
<evidence type="ECO:0000256" key="1">
    <source>
        <dbReference type="ARBA" id="ARBA00006787"/>
    </source>
</evidence>
<dbReference type="Proteomes" id="UP000321058">
    <property type="component" value="Unassembled WGS sequence"/>
</dbReference>
<keyword evidence="3 6" id="KW-0560">Oxidoreductase</keyword>
<keyword evidence="9" id="KW-1185">Reference proteome</keyword>
<feature type="binding site" evidence="5">
    <location>
        <position position="308"/>
    </location>
    <ligand>
        <name>Fe cation</name>
        <dbReference type="ChEBI" id="CHEBI:24875"/>
        <note>catalytic</note>
    </ligand>
</feature>
<evidence type="ECO:0000256" key="6">
    <source>
        <dbReference type="RuleBase" id="RU364048"/>
    </source>
</evidence>
<keyword evidence="6" id="KW-0223">Dioxygenase</keyword>
<feature type="compositionally biased region" description="Basic and acidic residues" evidence="7">
    <location>
        <begin position="425"/>
        <end position="435"/>
    </location>
</feature>
<evidence type="ECO:0000256" key="4">
    <source>
        <dbReference type="ARBA" id="ARBA00023004"/>
    </source>
</evidence>
<proteinExistence type="inferred from homology"/>
<dbReference type="Pfam" id="PF03055">
    <property type="entry name" value="RPE65"/>
    <property type="match status" value="1"/>
</dbReference>
<dbReference type="EC" id="1.13.11.-" evidence="6"/>
<evidence type="ECO:0000313" key="9">
    <source>
        <dbReference type="Proteomes" id="UP000321058"/>
    </source>
</evidence>
<evidence type="ECO:0000313" key="8">
    <source>
        <dbReference type="EMBL" id="GEP59544.1"/>
    </source>
</evidence>
<dbReference type="OrthoDB" id="6636843at2"/>
<dbReference type="RefSeq" id="WP_147154917.1">
    <property type="nucleotide sequence ID" value="NZ_BKAJ01000133.1"/>
</dbReference>
<dbReference type="GO" id="GO:0046872">
    <property type="term" value="F:metal ion binding"/>
    <property type="evidence" value="ECO:0007669"/>
    <property type="project" value="UniProtKB-KW"/>
</dbReference>
<gene>
    <name evidence="8" type="ORF">RSO01_67100</name>
</gene>
<feature type="binding site" evidence="5">
    <location>
        <position position="480"/>
    </location>
    <ligand>
        <name>Fe cation</name>
        <dbReference type="ChEBI" id="CHEBI:24875"/>
        <note>catalytic</note>
    </ligand>
</feature>
<dbReference type="PANTHER" id="PTHR10543:SF89">
    <property type="entry name" value="CAROTENOID 9,10(9',10')-CLEAVAGE DIOXYGENASE 1"/>
    <property type="match status" value="1"/>
</dbReference>
<feature type="binding site" evidence="5">
    <location>
        <position position="197"/>
    </location>
    <ligand>
        <name>Fe cation</name>
        <dbReference type="ChEBI" id="CHEBI:24875"/>
        <note>catalytic</note>
    </ligand>
</feature>
<dbReference type="GO" id="GO:0010436">
    <property type="term" value="F:carotenoid dioxygenase activity"/>
    <property type="evidence" value="ECO:0007669"/>
    <property type="project" value="TreeGrafter"/>
</dbReference>